<keyword evidence="5 9" id="KW-0255">Endonuclease</keyword>
<evidence type="ECO:0000313" key="11">
    <source>
        <dbReference type="Proteomes" id="UP000199537"/>
    </source>
</evidence>
<dbReference type="InterPro" id="IPR021127">
    <property type="entry name" value="CRISPR_associated_Cas2"/>
</dbReference>
<evidence type="ECO:0000256" key="1">
    <source>
        <dbReference type="ARBA" id="ARBA00001946"/>
    </source>
</evidence>
<dbReference type="EC" id="3.1.-.-" evidence="9"/>
<sequence>MNYSRLNAYRIMWILVFFDLPTETKKDRKNYAIFRKHMLADGFQMFQFSMYIRHCSSRENMEVHLQRIKKILPPKGHIGIMTVTDKQFGQMEVYYGRDPVNTPSTIQQLELF</sequence>
<protein>
    <recommendedName>
        <fullName evidence="9">CRISPR-associated endoribonuclease Cas2</fullName>
        <ecNumber evidence="9">3.1.-.-</ecNumber>
    </recommendedName>
</protein>
<dbReference type="Proteomes" id="UP000199537">
    <property type="component" value="Unassembled WGS sequence"/>
</dbReference>
<evidence type="ECO:0000256" key="3">
    <source>
        <dbReference type="ARBA" id="ARBA00022722"/>
    </source>
</evidence>
<dbReference type="NCBIfam" id="TIGR01573">
    <property type="entry name" value="cas2"/>
    <property type="match status" value="1"/>
</dbReference>
<comment type="cofactor">
    <cofactor evidence="1 9">
        <name>Mg(2+)</name>
        <dbReference type="ChEBI" id="CHEBI:18420"/>
    </cofactor>
</comment>
<dbReference type="GO" id="GO:0043571">
    <property type="term" value="P:maintenance of CRISPR repeat elements"/>
    <property type="evidence" value="ECO:0007669"/>
    <property type="project" value="UniProtKB-UniRule"/>
</dbReference>
<comment type="similarity">
    <text evidence="2 9">Belongs to the CRISPR-associated endoribonuclease Cas2 protein family.</text>
</comment>
<dbReference type="GO" id="GO:0016787">
    <property type="term" value="F:hydrolase activity"/>
    <property type="evidence" value="ECO:0007669"/>
    <property type="project" value="UniProtKB-KW"/>
</dbReference>
<comment type="function">
    <text evidence="9">CRISPR (clustered regularly interspaced short palindromic repeat), is an adaptive immune system that provides protection against mobile genetic elements (viruses, transposable elements and conjugative plasmids). CRISPR clusters contain sequences complementary to antecedent mobile elements and target invading nucleic acids. CRISPR clusters are transcribed and processed into CRISPR RNA (crRNA). Functions as a ssRNA-specific endoribonuclease. Involved in the integration of spacer DNA into the CRISPR cassette.</text>
</comment>
<reference evidence="11" key="1">
    <citation type="submission" date="2016-10" db="EMBL/GenBank/DDBJ databases">
        <authorList>
            <person name="Varghese N."/>
            <person name="Submissions S."/>
        </authorList>
    </citation>
    <scope>NUCLEOTIDE SEQUENCE [LARGE SCALE GENOMIC DNA]</scope>
    <source>
        <strain evidence="11">DSM 14807</strain>
    </source>
</reference>
<organism evidence="10 11">
    <name type="scientific">Thermoflavifilum thermophilum</name>
    <dbReference type="NCBI Taxonomy" id="1393122"/>
    <lineage>
        <taxon>Bacteria</taxon>
        <taxon>Pseudomonadati</taxon>
        <taxon>Bacteroidota</taxon>
        <taxon>Chitinophagia</taxon>
        <taxon>Chitinophagales</taxon>
        <taxon>Chitinophagaceae</taxon>
        <taxon>Thermoflavifilum</taxon>
    </lineage>
</organism>
<dbReference type="Pfam" id="PF09827">
    <property type="entry name" value="CRISPR_Cas2"/>
    <property type="match status" value="1"/>
</dbReference>
<keyword evidence="8 9" id="KW-0051">Antiviral defense</keyword>
<gene>
    <name evidence="9" type="primary">cas2</name>
    <name evidence="10" type="ORF">SAMN05660895_1300</name>
</gene>
<evidence type="ECO:0000256" key="7">
    <source>
        <dbReference type="ARBA" id="ARBA00022842"/>
    </source>
</evidence>
<dbReference type="Gene3D" id="3.30.70.240">
    <property type="match status" value="1"/>
</dbReference>
<name>A0A1I7NCL8_9BACT</name>
<dbReference type="EMBL" id="FPCJ01000001">
    <property type="protein sequence ID" value="SFV32303.1"/>
    <property type="molecule type" value="Genomic_DNA"/>
</dbReference>
<evidence type="ECO:0000256" key="5">
    <source>
        <dbReference type="ARBA" id="ARBA00022759"/>
    </source>
</evidence>
<evidence type="ECO:0000256" key="9">
    <source>
        <dbReference type="HAMAP-Rule" id="MF_01471"/>
    </source>
</evidence>
<keyword evidence="6 9" id="KW-0378">Hydrolase</keyword>
<keyword evidence="4 9" id="KW-0479">Metal-binding</keyword>
<dbReference type="InterPro" id="IPR019199">
    <property type="entry name" value="Virulence_VapD/CRISPR_Cas2"/>
</dbReference>
<accession>A0A1I7NCL8</accession>
<dbReference type="GO" id="GO:0046872">
    <property type="term" value="F:metal ion binding"/>
    <property type="evidence" value="ECO:0007669"/>
    <property type="project" value="UniProtKB-UniRule"/>
</dbReference>
<evidence type="ECO:0000313" key="10">
    <source>
        <dbReference type="EMBL" id="SFV32303.1"/>
    </source>
</evidence>
<feature type="binding site" evidence="9">
    <location>
        <position position="19"/>
    </location>
    <ligand>
        <name>Mg(2+)</name>
        <dbReference type="ChEBI" id="CHEBI:18420"/>
        <note>catalytic</note>
    </ligand>
</feature>
<dbReference type="STRING" id="1393122.SAMN05660895_1300"/>
<keyword evidence="7 9" id="KW-0460">Magnesium</keyword>
<dbReference type="GO" id="GO:0004521">
    <property type="term" value="F:RNA endonuclease activity"/>
    <property type="evidence" value="ECO:0007669"/>
    <property type="project" value="InterPro"/>
</dbReference>
<dbReference type="SUPFAM" id="SSF143430">
    <property type="entry name" value="TTP0101/SSO1404-like"/>
    <property type="match status" value="1"/>
</dbReference>
<evidence type="ECO:0000256" key="4">
    <source>
        <dbReference type="ARBA" id="ARBA00022723"/>
    </source>
</evidence>
<evidence type="ECO:0000256" key="2">
    <source>
        <dbReference type="ARBA" id="ARBA00009959"/>
    </source>
</evidence>
<dbReference type="AlphaFoldDB" id="A0A1I7NCL8"/>
<keyword evidence="11" id="KW-1185">Reference proteome</keyword>
<proteinExistence type="inferred from homology"/>
<comment type="subunit">
    <text evidence="9">Homodimer, forms a heterotetramer with a Cas1 homodimer.</text>
</comment>
<dbReference type="HAMAP" id="MF_01471">
    <property type="entry name" value="Cas2"/>
    <property type="match status" value="1"/>
</dbReference>
<keyword evidence="3 9" id="KW-0540">Nuclease</keyword>
<evidence type="ECO:0000256" key="6">
    <source>
        <dbReference type="ARBA" id="ARBA00022801"/>
    </source>
</evidence>
<evidence type="ECO:0000256" key="8">
    <source>
        <dbReference type="ARBA" id="ARBA00023118"/>
    </source>
</evidence>
<dbReference type="GO" id="GO:0051607">
    <property type="term" value="P:defense response to virus"/>
    <property type="evidence" value="ECO:0007669"/>
    <property type="project" value="UniProtKB-UniRule"/>
</dbReference>